<comment type="caution">
    <text evidence="2">The sequence shown here is derived from an EMBL/GenBank/DDBJ whole genome shotgun (WGS) entry which is preliminary data.</text>
</comment>
<keyword evidence="2" id="KW-0378">Hydrolase</keyword>
<evidence type="ECO:0000256" key="1">
    <source>
        <dbReference type="SAM" id="MobiDB-lite"/>
    </source>
</evidence>
<evidence type="ECO:0000313" key="2">
    <source>
        <dbReference type="EMBL" id="MCZ9288970.1"/>
    </source>
</evidence>
<dbReference type="Proteomes" id="UP001146469">
    <property type="component" value="Unassembled WGS sequence"/>
</dbReference>
<reference evidence="2" key="1">
    <citation type="submission" date="2022-02" db="EMBL/GenBank/DDBJ databases">
        <title>Corynebacterium sp. from urogenital microbiome.</title>
        <authorList>
            <person name="Cappelli E.A."/>
            <person name="Ribeiro T.G."/>
            <person name="Peixe L."/>
        </authorList>
    </citation>
    <scope>NUCLEOTIDE SEQUENCE</scope>
    <source>
        <strain evidence="2">C8Ua_174</strain>
    </source>
</reference>
<dbReference type="InterPro" id="IPR018766">
    <property type="entry name" value="Zinicin_2"/>
</dbReference>
<name>A0A9X3LKZ4_9CORY</name>
<protein>
    <submittedName>
        <fullName evidence="2">Zinc-dependent metalloprotease</fullName>
    </submittedName>
</protein>
<organism evidence="2 3">
    <name type="scientific">Corynebacterium evansiae</name>
    <dbReference type="NCBI Taxonomy" id="2913499"/>
    <lineage>
        <taxon>Bacteria</taxon>
        <taxon>Bacillati</taxon>
        <taxon>Actinomycetota</taxon>
        <taxon>Actinomycetes</taxon>
        <taxon>Mycobacteriales</taxon>
        <taxon>Corynebacteriaceae</taxon>
        <taxon>Corynebacterium</taxon>
    </lineage>
</organism>
<sequence>MSKFGFGFHGPHDSDDDRDKDGDNNRDENGNNGNENNPFGFFFGGPMGGGAGGMNGGAGNMGAGNLGDILNQFGSMLSGFGTDMNSAEGQGPVNYGLAKRTARQRIAATNKDSRPSHNDSQAVADSVRLAELWLDEATHLPAGASGSVAFGPAQWLDETFETWKRVVTPLADKLGDAALGGVPEEMRSQIGPLAGMMKQINAMNFGAQLGNTLGAMATDVVLSTQWGVPLAEGDTAAIATEHLDSMAKKLGCEPREALIYLAAREAAHLRLFKHVPWLVERLILDVEEFAAGLSLDYSAIEEATREITPESMNDPAKMQEMMERMQGQDLSPQVVSTNAHARERLETSLSLIEGWVDYVVGSALNSRIPGAAMIGAAWSEFRNNGSPAMDALTKAVGISFTAPKANEAAELWRKLDDAVGVTKRDGVWDHPDFLPVASDLDNPAAFISSVAFDEDEMEDFNPISEIEKLERELNEKRGKEDGEHGTGEDGDSDKE</sequence>
<dbReference type="PANTHER" id="PTHR39420">
    <property type="match status" value="1"/>
</dbReference>
<dbReference type="GO" id="GO:0008237">
    <property type="term" value="F:metallopeptidase activity"/>
    <property type="evidence" value="ECO:0007669"/>
    <property type="project" value="UniProtKB-KW"/>
</dbReference>
<feature type="compositionally biased region" description="Basic and acidic residues" evidence="1">
    <location>
        <begin position="10"/>
        <end position="29"/>
    </location>
</feature>
<dbReference type="PANTHER" id="PTHR39420:SF2">
    <property type="entry name" value="HYDROLASE"/>
    <property type="match status" value="1"/>
</dbReference>
<keyword evidence="3" id="KW-1185">Reference proteome</keyword>
<dbReference type="AlphaFoldDB" id="A0A9X3LKZ4"/>
<keyword evidence="2" id="KW-0645">Protease</keyword>
<dbReference type="SUPFAM" id="SSF55486">
    <property type="entry name" value="Metalloproteases ('zincins'), catalytic domain"/>
    <property type="match status" value="1"/>
</dbReference>
<feature type="region of interest" description="Disordered" evidence="1">
    <location>
        <begin position="471"/>
        <end position="495"/>
    </location>
</feature>
<keyword evidence="2" id="KW-0482">Metalloprotease</keyword>
<dbReference type="InterPro" id="IPR042271">
    <property type="entry name" value="Zinicin_2_N"/>
</dbReference>
<dbReference type="RefSeq" id="WP_269944060.1">
    <property type="nucleotide sequence ID" value="NZ_JAKMUT010000001.1"/>
</dbReference>
<dbReference type="Gene3D" id="1.20.150.30">
    <property type="entry name" value="Zincin-like metallopeptidase, N-terminal domain"/>
    <property type="match status" value="1"/>
</dbReference>
<dbReference type="Pfam" id="PF10103">
    <property type="entry name" value="Zincin_2"/>
    <property type="match status" value="1"/>
</dbReference>
<gene>
    <name evidence="2" type="ORF">L8V00_01905</name>
</gene>
<feature type="region of interest" description="Disordered" evidence="1">
    <location>
        <begin position="1"/>
        <end position="44"/>
    </location>
</feature>
<accession>A0A9X3LKZ4</accession>
<proteinExistence type="predicted"/>
<feature type="compositionally biased region" description="Low complexity" evidence="1">
    <location>
        <begin position="30"/>
        <end position="41"/>
    </location>
</feature>
<dbReference type="EMBL" id="JAKMUT010000001">
    <property type="protein sequence ID" value="MCZ9288970.1"/>
    <property type="molecule type" value="Genomic_DNA"/>
</dbReference>
<dbReference type="NCBIfam" id="TIGR03624">
    <property type="entry name" value="putative hydrolase"/>
    <property type="match status" value="1"/>
</dbReference>
<evidence type="ECO:0000313" key="3">
    <source>
        <dbReference type="Proteomes" id="UP001146469"/>
    </source>
</evidence>